<dbReference type="InterPro" id="IPR011009">
    <property type="entry name" value="Kinase-like_dom_sf"/>
</dbReference>
<dbReference type="EMBL" id="JBANRG010000009">
    <property type="protein sequence ID" value="KAK7463582.1"/>
    <property type="molecule type" value="Genomic_DNA"/>
</dbReference>
<proteinExistence type="predicted"/>
<dbReference type="PANTHER" id="PTHR24362:SF309">
    <property type="entry name" value="PROTEIN KINASE DOMAIN-CONTAINING PROTEIN"/>
    <property type="match status" value="1"/>
</dbReference>
<evidence type="ECO:0000313" key="3">
    <source>
        <dbReference type="EMBL" id="KAK7463582.1"/>
    </source>
</evidence>
<feature type="compositionally biased region" description="Polar residues" evidence="1">
    <location>
        <begin position="319"/>
        <end position="330"/>
    </location>
</feature>
<dbReference type="SMART" id="SM00220">
    <property type="entry name" value="S_TKc"/>
    <property type="match status" value="1"/>
</dbReference>
<evidence type="ECO:0000313" key="4">
    <source>
        <dbReference type="Proteomes" id="UP001498398"/>
    </source>
</evidence>
<evidence type="ECO:0000256" key="1">
    <source>
        <dbReference type="SAM" id="MobiDB-lite"/>
    </source>
</evidence>
<dbReference type="InterPro" id="IPR000719">
    <property type="entry name" value="Prot_kinase_dom"/>
</dbReference>
<gene>
    <name evidence="3" type="ORF">VKT23_006928</name>
</gene>
<dbReference type="Proteomes" id="UP001498398">
    <property type="component" value="Unassembled WGS sequence"/>
</dbReference>
<dbReference type="Gene3D" id="1.10.510.10">
    <property type="entry name" value="Transferase(Phosphotransferase) domain 1"/>
    <property type="match status" value="1"/>
</dbReference>
<dbReference type="SUPFAM" id="SSF56112">
    <property type="entry name" value="Protein kinase-like (PK-like)"/>
    <property type="match status" value="1"/>
</dbReference>
<feature type="domain" description="Protein kinase" evidence="2">
    <location>
        <begin position="339"/>
        <end position="607"/>
    </location>
</feature>
<reference evidence="3 4" key="1">
    <citation type="submission" date="2024-01" db="EMBL/GenBank/DDBJ databases">
        <title>A draft genome for the cacao thread blight pathogen Marasmiellus scandens.</title>
        <authorList>
            <person name="Baruah I.K."/>
            <person name="Leung J."/>
            <person name="Bukari Y."/>
            <person name="Amoako-Attah I."/>
            <person name="Meinhardt L.W."/>
            <person name="Bailey B.A."/>
            <person name="Cohen S.P."/>
        </authorList>
    </citation>
    <scope>NUCLEOTIDE SEQUENCE [LARGE SCALE GENOMIC DNA]</scope>
    <source>
        <strain evidence="3 4">GH-19</strain>
    </source>
</reference>
<dbReference type="PROSITE" id="PS50011">
    <property type="entry name" value="PROTEIN_KINASE_DOM"/>
    <property type="match status" value="1"/>
</dbReference>
<feature type="region of interest" description="Disordered" evidence="1">
    <location>
        <begin position="300"/>
        <end position="339"/>
    </location>
</feature>
<name>A0ABR1JL82_9AGAR</name>
<dbReference type="PANTHER" id="PTHR24362">
    <property type="entry name" value="SERINE/THREONINE-PROTEIN KINASE NEK"/>
    <property type="match status" value="1"/>
</dbReference>
<comment type="caution">
    <text evidence="3">The sequence shown here is derived from an EMBL/GenBank/DDBJ whole genome shotgun (WGS) entry which is preliminary data.</text>
</comment>
<sequence length="607" mass="68982">MIWSTERLNEEINRVDNLDACPQLKEFVKILDAQRWISHKIANSQEYKYAKHAFSVLEPGLWERIFNEEEIHPIGLAISSESELRCAGHWASTLKADANYHRNAENVSPSIRVTSFCNTYTKYPFTYDLQESFAWKYGQDEHPDITTRYVIESTGDVFKKGFEPDFFVKSKGGTGPALIGEVDSNVQGEDEMRMMQFGIVLSKLAELGSDVPVICAIYVRGSWSVNWNCLYKGTGPHPLAFTTKFLLNKPREAGSLFRRFWNYRDYLAGREGFEQTEDITNAVKSILKLGTMKTVKSRTSTHDAVPGFRTQGDRDHNMSGGSINSTQQENLDGRKKLGNRWDTSVGETASKLAYRLKVRIPYVFLGAPSSQEYVVPELNVSFDDVSYYNERRNVVVAWSGSGQNRQIVTFYKRLDENEVVVIKYLKSKHPDQVSHLVIPEHLVELPGVVIGVSKPAGRRLQLSNQGQELQVAAGMLRCLLTLHNLDVAHLDIKPGNFAWDEESSSLSLLDFDTAVIASDHNGEINTSFIGTPGFVAPEVGRRPYNPFAVDVFALGKLIRLLLRYGKDLRHEQQEERLILELAKEMEEKRTPVSQIWRKFTCRFSKYQ</sequence>
<organism evidence="3 4">
    <name type="scientific">Marasmiellus scandens</name>
    <dbReference type="NCBI Taxonomy" id="2682957"/>
    <lineage>
        <taxon>Eukaryota</taxon>
        <taxon>Fungi</taxon>
        <taxon>Dikarya</taxon>
        <taxon>Basidiomycota</taxon>
        <taxon>Agaricomycotina</taxon>
        <taxon>Agaricomycetes</taxon>
        <taxon>Agaricomycetidae</taxon>
        <taxon>Agaricales</taxon>
        <taxon>Marasmiineae</taxon>
        <taxon>Omphalotaceae</taxon>
        <taxon>Marasmiellus</taxon>
    </lineage>
</organism>
<evidence type="ECO:0000259" key="2">
    <source>
        <dbReference type="PROSITE" id="PS50011"/>
    </source>
</evidence>
<accession>A0ABR1JL82</accession>
<dbReference type="Pfam" id="PF00069">
    <property type="entry name" value="Pkinase"/>
    <property type="match status" value="1"/>
</dbReference>
<protein>
    <recommendedName>
        <fullName evidence="2">Protein kinase domain-containing protein</fullName>
    </recommendedName>
</protein>
<keyword evidence="4" id="KW-1185">Reference proteome</keyword>